<dbReference type="EMBL" id="MLFT02000048">
    <property type="protein sequence ID" value="PHT30236.1"/>
    <property type="molecule type" value="Genomic_DNA"/>
</dbReference>
<feature type="compositionally biased region" description="Basic and acidic residues" evidence="4">
    <location>
        <begin position="24"/>
        <end position="36"/>
    </location>
</feature>
<dbReference type="PANTHER" id="PTHR46214">
    <property type="entry name" value="ZINC FINGER, RING-CH-TYPE"/>
    <property type="match status" value="1"/>
</dbReference>
<evidence type="ECO:0000256" key="1">
    <source>
        <dbReference type="ARBA" id="ARBA00022723"/>
    </source>
</evidence>
<keyword evidence="5" id="KW-1133">Transmembrane helix</keyword>
<keyword evidence="3" id="KW-0862">Zinc</keyword>
<evidence type="ECO:0000259" key="6">
    <source>
        <dbReference type="PROSITE" id="PS51292"/>
    </source>
</evidence>
<dbReference type="InterPro" id="IPR011016">
    <property type="entry name" value="Znf_RING-CH"/>
</dbReference>
<gene>
    <name evidence="7" type="ORF">CQW23_30165</name>
</gene>
<keyword evidence="5" id="KW-0472">Membrane</keyword>
<evidence type="ECO:0000256" key="3">
    <source>
        <dbReference type="ARBA" id="ARBA00022833"/>
    </source>
</evidence>
<dbReference type="OrthoDB" id="1734943at2759"/>
<dbReference type="Gene3D" id="3.30.40.10">
    <property type="entry name" value="Zinc/RING finger domain, C3HC4 (zinc finger)"/>
    <property type="match status" value="1"/>
</dbReference>
<proteinExistence type="predicted"/>
<reference evidence="8" key="2">
    <citation type="journal article" date="2017" name="J. Anim. Genet.">
        <title>Multiple reference genome sequences of hot pepper reveal the massive evolution of plant disease resistance genes by retroduplication.</title>
        <authorList>
            <person name="Kim S."/>
            <person name="Park J."/>
            <person name="Yeom S.-I."/>
            <person name="Kim Y.-M."/>
            <person name="Seo E."/>
            <person name="Kim K.-T."/>
            <person name="Kim M.-S."/>
            <person name="Lee J.M."/>
            <person name="Cheong K."/>
            <person name="Shin H.-S."/>
            <person name="Kim S.-B."/>
            <person name="Han K."/>
            <person name="Lee J."/>
            <person name="Park M."/>
            <person name="Lee H.-A."/>
            <person name="Lee H.-Y."/>
            <person name="Lee Y."/>
            <person name="Oh S."/>
            <person name="Lee J.H."/>
            <person name="Choi E."/>
            <person name="Choi E."/>
            <person name="Lee S.E."/>
            <person name="Jeon J."/>
            <person name="Kim H."/>
            <person name="Choi G."/>
            <person name="Song H."/>
            <person name="Lee J."/>
            <person name="Lee S.-C."/>
            <person name="Kwon J.-K."/>
            <person name="Lee H.-Y."/>
            <person name="Koo N."/>
            <person name="Hong Y."/>
            <person name="Kim R.W."/>
            <person name="Kang W.-H."/>
            <person name="Huh J.H."/>
            <person name="Kang B.-C."/>
            <person name="Yang T.-J."/>
            <person name="Lee Y.-H."/>
            <person name="Bennetzen J.L."/>
            <person name="Choi D."/>
        </authorList>
    </citation>
    <scope>NUCLEOTIDE SEQUENCE [LARGE SCALE GENOMIC DNA]</scope>
    <source>
        <strain evidence="8">cv. PBC81</strain>
    </source>
</reference>
<organism evidence="7 8">
    <name type="scientific">Capsicum baccatum</name>
    <name type="common">Peruvian pepper</name>
    <dbReference type="NCBI Taxonomy" id="33114"/>
    <lineage>
        <taxon>Eukaryota</taxon>
        <taxon>Viridiplantae</taxon>
        <taxon>Streptophyta</taxon>
        <taxon>Embryophyta</taxon>
        <taxon>Tracheophyta</taxon>
        <taxon>Spermatophyta</taxon>
        <taxon>Magnoliopsida</taxon>
        <taxon>eudicotyledons</taxon>
        <taxon>Gunneridae</taxon>
        <taxon>Pentapetalae</taxon>
        <taxon>asterids</taxon>
        <taxon>lamiids</taxon>
        <taxon>Solanales</taxon>
        <taxon>Solanaceae</taxon>
        <taxon>Solanoideae</taxon>
        <taxon>Capsiceae</taxon>
        <taxon>Capsicum</taxon>
    </lineage>
</organism>
<dbReference type="SUPFAM" id="SSF57850">
    <property type="entry name" value="RING/U-box"/>
    <property type="match status" value="1"/>
</dbReference>
<feature type="transmembrane region" description="Helical" evidence="5">
    <location>
        <begin position="240"/>
        <end position="258"/>
    </location>
</feature>
<dbReference type="SMART" id="SM00744">
    <property type="entry name" value="RINGv"/>
    <property type="match status" value="1"/>
</dbReference>
<evidence type="ECO:0000313" key="7">
    <source>
        <dbReference type="EMBL" id="PHT30236.1"/>
    </source>
</evidence>
<comment type="caution">
    <text evidence="7">The sequence shown here is derived from an EMBL/GenBank/DDBJ whole genome shotgun (WGS) entry which is preliminary data.</text>
</comment>
<keyword evidence="1" id="KW-0479">Metal-binding</keyword>
<sequence>MDKERVDAHETVITIRLDEDEEAEKSRICGEERGSDVKGNGTEGNEVKVKDLKGNGSGGNEVKVSDMKGNGPGGNEVKVNDLKGNRSGGNEVKVNDLKGNGPGGNDVNVKDLKKSNDFSIVIDVKCDGGDRKMGENLEGECQRVCRICHLSTYDAEKCSVDLIELGCGCKGELGFVHSRCSEAWFKLKGNRVCEICGEVAQSVTGVSNNRFIEEWNDARSTATGTDSTETTRGWWRGQPFCNFLMACLVISFMLPWFFRVNMF</sequence>
<dbReference type="PROSITE" id="PS51292">
    <property type="entry name" value="ZF_RING_CH"/>
    <property type="match status" value="1"/>
</dbReference>
<dbReference type="PANTHER" id="PTHR46214:SF8">
    <property type="entry name" value="RING_FYVE_PHD ZINC FINGER SUPERFAMILY PROTEIN"/>
    <property type="match status" value="1"/>
</dbReference>
<accession>A0A2G2VB84</accession>
<dbReference type="Proteomes" id="UP000224567">
    <property type="component" value="Unassembled WGS sequence"/>
</dbReference>
<evidence type="ECO:0000256" key="4">
    <source>
        <dbReference type="SAM" id="MobiDB-lite"/>
    </source>
</evidence>
<dbReference type="STRING" id="33114.A0A2G2VB84"/>
<protein>
    <recommendedName>
        <fullName evidence="6">RING-CH-type domain-containing protein</fullName>
    </recommendedName>
</protein>
<dbReference type="InterPro" id="IPR013083">
    <property type="entry name" value="Znf_RING/FYVE/PHD"/>
</dbReference>
<feature type="domain" description="RING-CH-type" evidence="6">
    <location>
        <begin position="137"/>
        <end position="203"/>
    </location>
</feature>
<evidence type="ECO:0000256" key="5">
    <source>
        <dbReference type="SAM" id="Phobius"/>
    </source>
</evidence>
<dbReference type="Pfam" id="PF12906">
    <property type="entry name" value="RINGv"/>
    <property type="match status" value="1"/>
</dbReference>
<keyword evidence="2" id="KW-0863">Zinc-finger</keyword>
<keyword evidence="8" id="KW-1185">Reference proteome</keyword>
<name>A0A2G2VB84_CAPBA</name>
<feature type="region of interest" description="Disordered" evidence="4">
    <location>
        <begin position="21"/>
        <end position="76"/>
    </location>
</feature>
<dbReference type="GO" id="GO:0008270">
    <property type="term" value="F:zinc ion binding"/>
    <property type="evidence" value="ECO:0007669"/>
    <property type="project" value="UniProtKB-KW"/>
</dbReference>
<evidence type="ECO:0000313" key="8">
    <source>
        <dbReference type="Proteomes" id="UP000224567"/>
    </source>
</evidence>
<reference evidence="7 8" key="1">
    <citation type="journal article" date="2017" name="Genome Biol.">
        <title>New reference genome sequences of hot pepper reveal the massive evolution of plant disease-resistance genes by retroduplication.</title>
        <authorList>
            <person name="Kim S."/>
            <person name="Park J."/>
            <person name="Yeom S.I."/>
            <person name="Kim Y.M."/>
            <person name="Seo E."/>
            <person name="Kim K.T."/>
            <person name="Kim M.S."/>
            <person name="Lee J.M."/>
            <person name="Cheong K."/>
            <person name="Shin H.S."/>
            <person name="Kim S.B."/>
            <person name="Han K."/>
            <person name="Lee J."/>
            <person name="Park M."/>
            <person name="Lee H.A."/>
            <person name="Lee H.Y."/>
            <person name="Lee Y."/>
            <person name="Oh S."/>
            <person name="Lee J.H."/>
            <person name="Choi E."/>
            <person name="Choi E."/>
            <person name="Lee S.E."/>
            <person name="Jeon J."/>
            <person name="Kim H."/>
            <person name="Choi G."/>
            <person name="Song H."/>
            <person name="Lee J."/>
            <person name="Lee S.C."/>
            <person name="Kwon J.K."/>
            <person name="Lee H.Y."/>
            <person name="Koo N."/>
            <person name="Hong Y."/>
            <person name="Kim R.W."/>
            <person name="Kang W.H."/>
            <person name="Huh J.H."/>
            <person name="Kang B.C."/>
            <person name="Yang T.J."/>
            <person name="Lee Y.H."/>
            <person name="Bennetzen J.L."/>
            <person name="Choi D."/>
        </authorList>
    </citation>
    <scope>NUCLEOTIDE SEQUENCE [LARGE SCALE GENOMIC DNA]</scope>
    <source>
        <strain evidence="8">cv. PBC81</strain>
    </source>
</reference>
<dbReference type="AlphaFoldDB" id="A0A2G2VB84"/>
<evidence type="ECO:0000256" key="2">
    <source>
        <dbReference type="ARBA" id="ARBA00022771"/>
    </source>
</evidence>
<keyword evidence="5" id="KW-0812">Transmembrane</keyword>